<dbReference type="AlphaFoldDB" id="B4G8P8"/>
<keyword evidence="3" id="KW-1185">Reference proteome</keyword>
<feature type="region of interest" description="Disordered" evidence="1">
    <location>
        <begin position="20"/>
        <end position="84"/>
    </location>
</feature>
<reference evidence="2 3" key="1">
    <citation type="journal article" date="2007" name="Nature">
        <title>Evolution of genes and genomes on the Drosophila phylogeny.</title>
        <authorList>
            <consortium name="Drosophila 12 Genomes Consortium"/>
            <person name="Clark A.G."/>
            <person name="Eisen M.B."/>
            <person name="Smith D.R."/>
            <person name="Bergman C.M."/>
            <person name="Oliver B."/>
            <person name="Markow T.A."/>
            <person name="Kaufman T.C."/>
            <person name="Kellis M."/>
            <person name="Gelbart W."/>
            <person name="Iyer V.N."/>
            <person name="Pollard D.A."/>
            <person name="Sackton T.B."/>
            <person name="Larracuente A.M."/>
            <person name="Singh N.D."/>
            <person name="Abad J.P."/>
            <person name="Abt D.N."/>
            <person name="Adryan B."/>
            <person name="Aguade M."/>
            <person name="Akashi H."/>
            <person name="Anderson W.W."/>
            <person name="Aquadro C.F."/>
            <person name="Ardell D.H."/>
            <person name="Arguello R."/>
            <person name="Artieri C.G."/>
            <person name="Barbash D.A."/>
            <person name="Barker D."/>
            <person name="Barsanti P."/>
            <person name="Batterham P."/>
            <person name="Batzoglou S."/>
            <person name="Begun D."/>
            <person name="Bhutkar A."/>
            <person name="Blanco E."/>
            <person name="Bosak S.A."/>
            <person name="Bradley R.K."/>
            <person name="Brand A.D."/>
            <person name="Brent M.R."/>
            <person name="Brooks A.N."/>
            <person name="Brown R.H."/>
            <person name="Butlin R.K."/>
            <person name="Caggese C."/>
            <person name="Calvi B.R."/>
            <person name="Bernardo de Carvalho A."/>
            <person name="Caspi A."/>
            <person name="Castrezana S."/>
            <person name="Celniker S.E."/>
            <person name="Chang J.L."/>
            <person name="Chapple C."/>
            <person name="Chatterji S."/>
            <person name="Chinwalla A."/>
            <person name="Civetta A."/>
            <person name="Clifton S.W."/>
            <person name="Comeron J.M."/>
            <person name="Costello J.C."/>
            <person name="Coyne J.A."/>
            <person name="Daub J."/>
            <person name="David R.G."/>
            <person name="Delcher A.L."/>
            <person name="Delehaunty K."/>
            <person name="Do C.B."/>
            <person name="Ebling H."/>
            <person name="Edwards K."/>
            <person name="Eickbush T."/>
            <person name="Evans J.D."/>
            <person name="Filipski A."/>
            <person name="Findeiss S."/>
            <person name="Freyhult E."/>
            <person name="Fulton L."/>
            <person name="Fulton R."/>
            <person name="Garcia A.C."/>
            <person name="Gardiner A."/>
            <person name="Garfield D.A."/>
            <person name="Garvin B.E."/>
            <person name="Gibson G."/>
            <person name="Gilbert D."/>
            <person name="Gnerre S."/>
            <person name="Godfrey J."/>
            <person name="Good R."/>
            <person name="Gotea V."/>
            <person name="Gravely B."/>
            <person name="Greenberg A.J."/>
            <person name="Griffiths-Jones S."/>
            <person name="Gross S."/>
            <person name="Guigo R."/>
            <person name="Gustafson E.A."/>
            <person name="Haerty W."/>
            <person name="Hahn M.W."/>
            <person name="Halligan D.L."/>
            <person name="Halpern A.L."/>
            <person name="Halter G.M."/>
            <person name="Han M.V."/>
            <person name="Heger A."/>
            <person name="Hillier L."/>
            <person name="Hinrichs A.S."/>
            <person name="Holmes I."/>
            <person name="Hoskins R.A."/>
            <person name="Hubisz M.J."/>
            <person name="Hultmark D."/>
            <person name="Huntley M.A."/>
            <person name="Jaffe D.B."/>
            <person name="Jagadeeshan S."/>
            <person name="Jeck W.R."/>
            <person name="Johnson J."/>
            <person name="Jones C.D."/>
            <person name="Jordan W.C."/>
            <person name="Karpen G.H."/>
            <person name="Kataoka E."/>
            <person name="Keightley P.D."/>
            <person name="Kheradpour P."/>
            <person name="Kirkness E.F."/>
            <person name="Koerich L.B."/>
            <person name="Kristiansen K."/>
            <person name="Kudrna D."/>
            <person name="Kulathinal R.J."/>
            <person name="Kumar S."/>
            <person name="Kwok R."/>
            <person name="Lander E."/>
            <person name="Langley C.H."/>
            <person name="Lapoint R."/>
            <person name="Lazzaro B.P."/>
            <person name="Lee S.J."/>
            <person name="Levesque L."/>
            <person name="Li R."/>
            <person name="Lin C.F."/>
            <person name="Lin M.F."/>
            <person name="Lindblad-Toh K."/>
            <person name="Llopart A."/>
            <person name="Long M."/>
            <person name="Low L."/>
            <person name="Lozovsky E."/>
            <person name="Lu J."/>
            <person name="Luo M."/>
            <person name="Machado C.A."/>
            <person name="Makalowski W."/>
            <person name="Marzo M."/>
            <person name="Matsuda M."/>
            <person name="Matzkin L."/>
            <person name="McAllister B."/>
            <person name="McBride C.S."/>
            <person name="McKernan B."/>
            <person name="McKernan K."/>
            <person name="Mendez-Lago M."/>
            <person name="Minx P."/>
            <person name="Mollenhauer M.U."/>
            <person name="Montooth K."/>
            <person name="Mount S.M."/>
            <person name="Mu X."/>
            <person name="Myers E."/>
            <person name="Negre B."/>
            <person name="Newfeld S."/>
            <person name="Nielsen R."/>
            <person name="Noor M.A."/>
            <person name="O'Grady P."/>
            <person name="Pachter L."/>
            <person name="Papaceit M."/>
            <person name="Parisi M.J."/>
            <person name="Parisi M."/>
            <person name="Parts L."/>
            <person name="Pedersen J.S."/>
            <person name="Pesole G."/>
            <person name="Phillippy A.M."/>
            <person name="Ponting C.P."/>
            <person name="Pop M."/>
            <person name="Porcelli D."/>
            <person name="Powell J.R."/>
            <person name="Prohaska S."/>
            <person name="Pruitt K."/>
            <person name="Puig M."/>
            <person name="Quesneville H."/>
            <person name="Ram K.R."/>
            <person name="Rand D."/>
            <person name="Rasmussen M.D."/>
            <person name="Reed L.K."/>
            <person name="Reenan R."/>
            <person name="Reily A."/>
            <person name="Remington K.A."/>
            <person name="Rieger T.T."/>
            <person name="Ritchie M.G."/>
            <person name="Robin C."/>
            <person name="Rogers Y.H."/>
            <person name="Rohde C."/>
            <person name="Rozas J."/>
            <person name="Rubenfield M.J."/>
            <person name="Ruiz A."/>
            <person name="Russo S."/>
            <person name="Salzberg S.L."/>
            <person name="Sanchez-Gracia A."/>
            <person name="Saranga D.J."/>
            <person name="Sato H."/>
            <person name="Schaeffer S.W."/>
            <person name="Schatz M.C."/>
            <person name="Schlenke T."/>
            <person name="Schwartz R."/>
            <person name="Segarra C."/>
            <person name="Singh R.S."/>
            <person name="Sirot L."/>
            <person name="Sirota M."/>
            <person name="Sisneros N.B."/>
            <person name="Smith C.D."/>
            <person name="Smith T.F."/>
            <person name="Spieth J."/>
            <person name="Stage D.E."/>
            <person name="Stark A."/>
            <person name="Stephan W."/>
            <person name="Strausberg R.L."/>
            <person name="Strempel S."/>
            <person name="Sturgill D."/>
            <person name="Sutton G."/>
            <person name="Sutton G.G."/>
            <person name="Tao W."/>
            <person name="Teichmann S."/>
            <person name="Tobari Y.N."/>
            <person name="Tomimura Y."/>
            <person name="Tsolas J.M."/>
            <person name="Valente V.L."/>
            <person name="Venter E."/>
            <person name="Venter J.C."/>
            <person name="Vicario S."/>
            <person name="Vieira F.G."/>
            <person name="Vilella A.J."/>
            <person name="Villasante A."/>
            <person name="Walenz B."/>
            <person name="Wang J."/>
            <person name="Wasserman M."/>
            <person name="Watts T."/>
            <person name="Wilson D."/>
            <person name="Wilson R.K."/>
            <person name="Wing R.A."/>
            <person name="Wolfner M.F."/>
            <person name="Wong A."/>
            <person name="Wong G.K."/>
            <person name="Wu C.I."/>
            <person name="Wu G."/>
            <person name="Yamamoto D."/>
            <person name="Yang H.P."/>
            <person name="Yang S.P."/>
            <person name="Yorke J.A."/>
            <person name="Yoshida K."/>
            <person name="Zdobnov E."/>
            <person name="Zhang P."/>
            <person name="Zhang Y."/>
            <person name="Zimin A.V."/>
            <person name="Baldwin J."/>
            <person name="Abdouelleil A."/>
            <person name="Abdulkadir J."/>
            <person name="Abebe A."/>
            <person name="Abera B."/>
            <person name="Abreu J."/>
            <person name="Acer S.C."/>
            <person name="Aftuck L."/>
            <person name="Alexander A."/>
            <person name="An P."/>
            <person name="Anderson E."/>
            <person name="Anderson S."/>
            <person name="Arachi H."/>
            <person name="Azer M."/>
            <person name="Bachantsang P."/>
            <person name="Barry A."/>
            <person name="Bayul T."/>
            <person name="Berlin A."/>
            <person name="Bessette D."/>
            <person name="Bloom T."/>
            <person name="Blye J."/>
            <person name="Boguslavskiy L."/>
            <person name="Bonnet C."/>
            <person name="Boukhgalter B."/>
            <person name="Bourzgui I."/>
            <person name="Brown A."/>
            <person name="Cahill P."/>
            <person name="Channer S."/>
            <person name="Cheshatsang Y."/>
            <person name="Chuda L."/>
            <person name="Citroen M."/>
            <person name="Collymore A."/>
            <person name="Cooke P."/>
            <person name="Costello M."/>
            <person name="D'Aco K."/>
            <person name="Daza R."/>
            <person name="De Haan G."/>
            <person name="DeGray S."/>
            <person name="DeMaso C."/>
            <person name="Dhargay N."/>
            <person name="Dooley K."/>
            <person name="Dooley E."/>
            <person name="Doricent M."/>
            <person name="Dorje P."/>
            <person name="Dorjee K."/>
            <person name="Dupes A."/>
            <person name="Elong R."/>
            <person name="Falk J."/>
            <person name="Farina A."/>
            <person name="Faro S."/>
            <person name="Ferguson D."/>
            <person name="Fisher S."/>
            <person name="Foley C.D."/>
            <person name="Franke A."/>
            <person name="Friedrich D."/>
            <person name="Gadbois L."/>
            <person name="Gearin G."/>
            <person name="Gearin C.R."/>
            <person name="Giannoukos G."/>
            <person name="Goode T."/>
            <person name="Graham J."/>
            <person name="Grandbois E."/>
            <person name="Grewal S."/>
            <person name="Gyaltsen K."/>
            <person name="Hafez N."/>
            <person name="Hagos B."/>
            <person name="Hall J."/>
            <person name="Henson C."/>
            <person name="Hollinger A."/>
            <person name="Honan T."/>
            <person name="Huard M.D."/>
            <person name="Hughes L."/>
            <person name="Hurhula B."/>
            <person name="Husby M.E."/>
            <person name="Kamat A."/>
            <person name="Kanga B."/>
            <person name="Kashin S."/>
            <person name="Khazanovich D."/>
            <person name="Kisner P."/>
            <person name="Lance K."/>
            <person name="Lara M."/>
            <person name="Lee W."/>
            <person name="Lennon N."/>
            <person name="Letendre F."/>
            <person name="LeVine R."/>
            <person name="Lipovsky A."/>
            <person name="Liu X."/>
            <person name="Liu J."/>
            <person name="Liu S."/>
            <person name="Lokyitsang T."/>
            <person name="Lokyitsang Y."/>
            <person name="Lubonja R."/>
            <person name="Lui A."/>
            <person name="MacDonald P."/>
            <person name="Magnisalis V."/>
            <person name="Maru K."/>
            <person name="Matthews C."/>
            <person name="McCusker W."/>
            <person name="McDonough S."/>
            <person name="Mehta T."/>
            <person name="Meldrim J."/>
            <person name="Meneus L."/>
            <person name="Mihai O."/>
            <person name="Mihalev A."/>
            <person name="Mihova T."/>
            <person name="Mittelman R."/>
            <person name="Mlenga V."/>
            <person name="Montmayeur A."/>
            <person name="Mulrain L."/>
            <person name="Navidi A."/>
            <person name="Naylor J."/>
            <person name="Negash T."/>
            <person name="Nguyen T."/>
            <person name="Nguyen N."/>
            <person name="Nicol R."/>
            <person name="Norbu C."/>
            <person name="Norbu N."/>
            <person name="Novod N."/>
            <person name="O'Neill B."/>
            <person name="Osman S."/>
            <person name="Markiewicz E."/>
            <person name="Oyono O.L."/>
            <person name="Patti C."/>
            <person name="Phunkhang P."/>
            <person name="Pierre F."/>
            <person name="Priest M."/>
            <person name="Raghuraman S."/>
            <person name="Rege F."/>
            <person name="Reyes R."/>
            <person name="Rise C."/>
            <person name="Rogov P."/>
            <person name="Ross K."/>
            <person name="Ryan E."/>
            <person name="Settipalli S."/>
            <person name="Shea T."/>
            <person name="Sherpa N."/>
            <person name="Shi L."/>
            <person name="Shih D."/>
            <person name="Sparrow T."/>
            <person name="Spaulding J."/>
            <person name="Stalker J."/>
            <person name="Stange-Thomann N."/>
            <person name="Stavropoulos S."/>
            <person name="Stone C."/>
            <person name="Strader C."/>
            <person name="Tesfaye S."/>
            <person name="Thomson T."/>
            <person name="Thoulutsang Y."/>
            <person name="Thoulutsang D."/>
            <person name="Topham K."/>
            <person name="Topping I."/>
            <person name="Tsamla T."/>
            <person name="Vassiliev H."/>
            <person name="Vo A."/>
            <person name="Wangchuk T."/>
            <person name="Wangdi T."/>
            <person name="Weiand M."/>
            <person name="Wilkinson J."/>
            <person name="Wilson A."/>
            <person name="Yadav S."/>
            <person name="Young G."/>
            <person name="Yu Q."/>
            <person name="Zembek L."/>
            <person name="Zhong D."/>
            <person name="Zimmer A."/>
            <person name="Zwirko Z."/>
            <person name="Jaffe D.B."/>
            <person name="Alvarez P."/>
            <person name="Brockman W."/>
            <person name="Butler J."/>
            <person name="Chin C."/>
            <person name="Gnerre S."/>
            <person name="Grabherr M."/>
            <person name="Kleber M."/>
            <person name="Mauceli E."/>
            <person name="MacCallum I."/>
        </authorList>
    </citation>
    <scope>NUCLEOTIDE SEQUENCE [LARGE SCALE GENOMIC DNA]</scope>
    <source>
        <strain evidence="3">MSH-3 / Tucson 14011-0111.49</strain>
    </source>
</reference>
<organism evidence="3">
    <name type="scientific">Drosophila persimilis</name>
    <name type="common">Fruit fly</name>
    <dbReference type="NCBI Taxonomy" id="7234"/>
    <lineage>
        <taxon>Eukaryota</taxon>
        <taxon>Metazoa</taxon>
        <taxon>Ecdysozoa</taxon>
        <taxon>Arthropoda</taxon>
        <taxon>Hexapoda</taxon>
        <taxon>Insecta</taxon>
        <taxon>Pterygota</taxon>
        <taxon>Neoptera</taxon>
        <taxon>Endopterygota</taxon>
        <taxon>Diptera</taxon>
        <taxon>Brachycera</taxon>
        <taxon>Muscomorpha</taxon>
        <taxon>Ephydroidea</taxon>
        <taxon>Drosophilidae</taxon>
        <taxon>Drosophila</taxon>
        <taxon>Sophophora</taxon>
    </lineage>
</organism>
<dbReference type="HOGENOM" id="CLU_1837176_0_0_1"/>
<evidence type="ECO:0000256" key="1">
    <source>
        <dbReference type="SAM" id="MobiDB-lite"/>
    </source>
</evidence>
<sequence>MVQGNRKLKIRKNIYNKTCERNFNNNKENHTTSNNSSSNSRDFNKSYFSNNKIPNRQHNNNYKKKSEKTTTLVTSRRQRRQRQQQVQTCLVVRLQSLSQPQAASLPLLTVSNLSFGQDNAKSVNKRTRFETDALAPDQRD</sequence>
<proteinExistence type="predicted"/>
<gene>
    <name evidence="2" type="primary">Dper\GL18790</name>
    <name evidence="2" type="ORF">Dper_GL18790</name>
</gene>
<feature type="compositionally biased region" description="Polar residues" evidence="1">
    <location>
        <begin position="47"/>
        <end position="60"/>
    </location>
</feature>
<feature type="compositionally biased region" description="Low complexity" evidence="1">
    <location>
        <begin position="21"/>
        <end position="41"/>
    </location>
</feature>
<evidence type="ECO:0000313" key="2">
    <source>
        <dbReference type="EMBL" id="EDW28728.1"/>
    </source>
</evidence>
<name>B4G8P8_DROPE</name>
<dbReference type="EMBL" id="CH479180">
    <property type="protein sequence ID" value="EDW28728.1"/>
    <property type="molecule type" value="Genomic_DNA"/>
</dbReference>
<evidence type="ECO:0000313" key="3">
    <source>
        <dbReference type="Proteomes" id="UP000008744"/>
    </source>
</evidence>
<dbReference type="Proteomes" id="UP000008744">
    <property type="component" value="Unassembled WGS sequence"/>
</dbReference>
<protein>
    <submittedName>
        <fullName evidence="2">GL18790</fullName>
    </submittedName>
</protein>
<accession>B4G8P8</accession>